<evidence type="ECO:0000313" key="4">
    <source>
        <dbReference type="Proteomes" id="UP000830375"/>
    </source>
</evidence>
<keyword evidence="4" id="KW-1185">Reference proteome</keyword>
<dbReference type="Gene3D" id="3.10.10.10">
    <property type="entry name" value="HIV Type 1 Reverse Transcriptase, subunit A, domain 1"/>
    <property type="match status" value="1"/>
</dbReference>
<name>A0ABQ8MVK2_LABRO</name>
<dbReference type="EMBL" id="JACTAM010000003">
    <property type="protein sequence ID" value="KAI2666735.1"/>
    <property type="molecule type" value="Genomic_DNA"/>
</dbReference>
<organism evidence="3 4">
    <name type="scientific">Labeo rohita</name>
    <name type="common">Indian major carp</name>
    <name type="synonym">Cyprinus rohita</name>
    <dbReference type="NCBI Taxonomy" id="84645"/>
    <lineage>
        <taxon>Eukaryota</taxon>
        <taxon>Metazoa</taxon>
        <taxon>Chordata</taxon>
        <taxon>Craniata</taxon>
        <taxon>Vertebrata</taxon>
        <taxon>Euteleostomi</taxon>
        <taxon>Actinopterygii</taxon>
        <taxon>Neopterygii</taxon>
        <taxon>Teleostei</taxon>
        <taxon>Ostariophysi</taxon>
        <taxon>Cypriniformes</taxon>
        <taxon>Cyprinidae</taxon>
        <taxon>Labeoninae</taxon>
        <taxon>Labeonini</taxon>
        <taxon>Labeo</taxon>
    </lineage>
</organism>
<feature type="compositionally biased region" description="Pro residues" evidence="1">
    <location>
        <begin position="283"/>
        <end position="297"/>
    </location>
</feature>
<feature type="compositionally biased region" description="Low complexity" evidence="1">
    <location>
        <begin position="222"/>
        <end position="237"/>
    </location>
</feature>
<gene>
    <name evidence="3" type="ORF">H4Q32_026425</name>
</gene>
<sequence>MPQTKRLQSLDRTASCLRLKGFSSQLKRRQVSGLVQLGIRRNGLRLKGIRRSYEECDVKSHTHVQICHIFILLPTRSLWLPPTTISGNHHRTFNALHYPSPRTWDPHFRFQVLGSLPLWRPFIDRQVGGLPREVLVSLSINPERFPFVYCFIVADWTVYSLCMIHCRLPRPIAWTIVYSVDYLRQPCLLLIELCLLNSTVLIKLSQMDPTPPDQSLTASQKTSPPSDPATAQAPPSTSPATVLQITLELTAQASTLLLHQQQLDRLTDFTGQLVRALQGLQLAPPPAPTPVTTPPPGAQSAAASPRLAFPEKFDGSPEKCKGFLLQCSLFISQQPHLYPSDECKIAFVCSLLSGRALEWATAVWRLDRSTFPSFTTFIQRFKKVFQPSAEDGEAGEQIMALRQGRRTAADYALSFRTLVAQSGWCDGPLKLHYRKGLHPDLQVELACRDEGLSLEEFIDLSMDKAFSRQKATQLPPHRLGDCAIELLPGATPTRGRIFPLSQAESAAMETYIQEELAKGFIRPSTSPASAGFFFVKKKDGGL</sequence>
<dbReference type="InterPro" id="IPR032567">
    <property type="entry name" value="RTL1-rel"/>
</dbReference>
<dbReference type="Proteomes" id="UP000830375">
    <property type="component" value="Unassembled WGS sequence"/>
</dbReference>
<feature type="domain" description="Retrotransposon gag" evidence="2">
    <location>
        <begin position="347"/>
        <end position="437"/>
    </location>
</feature>
<evidence type="ECO:0000256" key="1">
    <source>
        <dbReference type="SAM" id="MobiDB-lite"/>
    </source>
</evidence>
<protein>
    <submittedName>
        <fullName evidence="3">Retrotransposon-derived protein PEG10</fullName>
    </submittedName>
</protein>
<dbReference type="Pfam" id="PF03732">
    <property type="entry name" value="Retrotrans_gag"/>
    <property type="match status" value="1"/>
</dbReference>
<dbReference type="InterPro" id="IPR043502">
    <property type="entry name" value="DNA/RNA_pol_sf"/>
</dbReference>
<feature type="region of interest" description="Disordered" evidence="1">
    <location>
        <begin position="283"/>
        <end position="302"/>
    </location>
</feature>
<evidence type="ECO:0000259" key="2">
    <source>
        <dbReference type="Pfam" id="PF03732"/>
    </source>
</evidence>
<dbReference type="PANTHER" id="PTHR15503">
    <property type="entry name" value="LDOC1 RELATED"/>
    <property type="match status" value="1"/>
</dbReference>
<dbReference type="InterPro" id="IPR005162">
    <property type="entry name" value="Retrotrans_gag_dom"/>
</dbReference>
<proteinExistence type="predicted"/>
<evidence type="ECO:0000313" key="3">
    <source>
        <dbReference type="EMBL" id="KAI2666735.1"/>
    </source>
</evidence>
<comment type="caution">
    <text evidence="3">The sequence shown here is derived from an EMBL/GenBank/DDBJ whole genome shotgun (WGS) entry which is preliminary data.</text>
</comment>
<accession>A0ABQ8MVK2</accession>
<feature type="region of interest" description="Disordered" evidence="1">
    <location>
        <begin position="211"/>
        <end position="237"/>
    </location>
</feature>
<dbReference type="PANTHER" id="PTHR15503:SF22">
    <property type="entry name" value="TRANSPOSON TY3-I GAG POLYPROTEIN"/>
    <property type="match status" value="1"/>
</dbReference>
<reference evidence="3 4" key="1">
    <citation type="submission" date="2022-01" db="EMBL/GenBank/DDBJ databases">
        <title>A high-quality chromosome-level genome assembly of rohu carp, Labeo rohita.</title>
        <authorList>
            <person name="Arick M.A. II"/>
            <person name="Hsu C.-Y."/>
            <person name="Magbanua Z."/>
            <person name="Pechanova O."/>
            <person name="Grover C."/>
            <person name="Miller E."/>
            <person name="Thrash A."/>
            <person name="Ezzel L."/>
            <person name="Alam S."/>
            <person name="Benzie J."/>
            <person name="Hamilton M."/>
            <person name="Karsi A."/>
            <person name="Lawrence M.L."/>
            <person name="Peterson D.G."/>
        </authorList>
    </citation>
    <scope>NUCLEOTIDE SEQUENCE [LARGE SCALE GENOMIC DNA]</scope>
    <source>
        <strain evidence="4">BAU-BD-2019</strain>
        <tissue evidence="3">Blood</tissue>
    </source>
</reference>
<dbReference type="SUPFAM" id="SSF56672">
    <property type="entry name" value="DNA/RNA polymerases"/>
    <property type="match status" value="1"/>
</dbReference>